<dbReference type="InterPro" id="IPR013830">
    <property type="entry name" value="SGNH_hydro"/>
</dbReference>
<evidence type="ECO:0000256" key="1">
    <source>
        <dbReference type="SAM" id="SignalP"/>
    </source>
</evidence>
<dbReference type="SUPFAM" id="SSF52266">
    <property type="entry name" value="SGNH hydrolase"/>
    <property type="match status" value="1"/>
</dbReference>
<dbReference type="Proteomes" id="UP000651728">
    <property type="component" value="Unassembled WGS sequence"/>
</dbReference>
<gene>
    <name evidence="3" type="ORF">Mam01_66080</name>
</gene>
<dbReference type="PANTHER" id="PTHR37981">
    <property type="entry name" value="LIPASE 2"/>
    <property type="match status" value="1"/>
</dbReference>
<dbReference type="Pfam" id="PF13472">
    <property type="entry name" value="Lipase_GDSL_2"/>
    <property type="match status" value="1"/>
</dbReference>
<reference evidence="3 4" key="1">
    <citation type="submission" date="2021-01" db="EMBL/GenBank/DDBJ databases">
        <title>Whole genome shotgun sequence of Microbispora amethystogenes NBRC 101907.</title>
        <authorList>
            <person name="Komaki H."/>
            <person name="Tamura T."/>
        </authorList>
    </citation>
    <scope>NUCLEOTIDE SEQUENCE [LARGE SCALE GENOMIC DNA]</scope>
    <source>
        <strain evidence="3 4">NBRC 101907</strain>
    </source>
</reference>
<evidence type="ECO:0000259" key="2">
    <source>
        <dbReference type="Pfam" id="PF13472"/>
    </source>
</evidence>
<feature type="signal peptide" evidence="1">
    <location>
        <begin position="1"/>
        <end position="32"/>
    </location>
</feature>
<accession>A0ABQ4FNR8</accession>
<dbReference type="RefSeq" id="WP_204289055.1">
    <property type="nucleotide sequence ID" value="NZ_BAABEJ010000029.1"/>
</dbReference>
<proteinExistence type="predicted"/>
<dbReference type="InterPro" id="IPR036514">
    <property type="entry name" value="SGNH_hydro_sf"/>
</dbReference>
<name>A0ABQ4FNR8_9ACTN</name>
<organism evidence="3 4">
    <name type="scientific">Microbispora amethystogenes</name>
    <dbReference type="NCBI Taxonomy" id="1427754"/>
    <lineage>
        <taxon>Bacteria</taxon>
        <taxon>Bacillati</taxon>
        <taxon>Actinomycetota</taxon>
        <taxon>Actinomycetes</taxon>
        <taxon>Streptosporangiales</taxon>
        <taxon>Streptosporangiaceae</taxon>
        <taxon>Microbispora</taxon>
    </lineage>
</organism>
<keyword evidence="4" id="KW-1185">Reference proteome</keyword>
<dbReference type="Gene3D" id="3.40.50.1110">
    <property type="entry name" value="SGNH hydrolase"/>
    <property type="match status" value="1"/>
</dbReference>
<evidence type="ECO:0000313" key="4">
    <source>
        <dbReference type="Proteomes" id="UP000651728"/>
    </source>
</evidence>
<dbReference type="CDD" id="cd01823">
    <property type="entry name" value="SEST_like"/>
    <property type="match status" value="1"/>
</dbReference>
<protein>
    <submittedName>
        <fullName evidence="3">Lipase</fullName>
    </submittedName>
</protein>
<dbReference type="EMBL" id="BOOB01000060">
    <property type="protein sequence ID" value="GIH36444.1"/>
    <property type="molecule type" value="Genomic_DNA"/>
</dbReference>
<dbReference type="PANTHER" id="PTHR37981:SF1">
    <property type="entry name" value="SGNH HYDROLASE-TYPE ESTERASE DOMAIN-CONTAINING PROTEIN"/>
    <property type="match status" value="1"/>
</dbReference>
<keyword evidence="1" id="KW-0732">Signal</keyword>
<dbReference type="InterPro" id="IPR037460">
    <property type="entry name" value="SEST-like"/>
</dbReference>
<feature type="chain" id="PRO_5045516884" evidence="1">
    <location>
        <begin position="33"/>
        <end position="302"/>
    </location>
</feature>
<sequence length="302" mass="31611">MALTPRSVRRTTATAALLAASVSPLLPGTGAAASTASTASAAGSAVTARYVALGDSYASGAGLPEPTDPACSRSGLNYPSVLARSYGSRSFKDVTCGGATTRDLWHRQGAKAPQLRALSRNTTLVTVTMGGNDIGFSSIIGTCLSAARSDPAGSPCQAQYAKSGHDELARRIRALSPRITAMLADVRRRSPRATVMLVGYPALLPESGAACPSVVPFAKGDFPYLRDTVKRLNGMLRQQARRSGALYVDTYTPTIGHDMCAGDARFVEPLVVPAGVAPAHPNQQGQRVMASLVAERIDRLRR</sequence>
<feature type="domain" description="SGNH hydrolase-type esterase" evidence="2">
    <location>
        <begin position="52"/>
        <end position="288"/>
    </location>
</feature>
<evidence type="ECO:0000313" key="3">
    <source>
        <dbReference type="EMBL" id="GIH36444.1"/>
    </source>
</evidence>
<comment type="caution">
    <text evidence="3">The sequence shown here is derived from an EMBL/GenBank/DDBJ whole genome shotgun (WGS) entry which is preliminary data.</text>
</comment>